<dbReference type="AlphaFoldDB" id="A0A845I2Q4"/>
<dbReference type="Proteomes" id="UP000444316">
    <property type="component" value="Unassembled WGS sequence"/>
</dbReference>
<dbReference type="EMBL" id="WWCL01000002">
    <property type="protein sequence ID" value="MYN46001.1"/>
    <property type="molecule type" value="Genomic_DNA"/>
</dbReference>
<name>A0A845I2Q4_9BURK</name>
<evidence type="ECO:0000313" key="2">
    <source>
        <dbReference type="Proteomes" id="UP000444316"/>
    </source>
</evidence>
<proteinExistence type="predicted"/>
<protein>
    <submittedName>
        <fullName evidence="1">Uncharacterized protein</fullName>
    </submittedName>
</protein>
<organism evidence="1 2">
    <name type="scientific">Duganella fentianensis</name>
    <dbReference type="NCBI Taxonomy" id="2692177"/>
    <lineage>
        <taxon>Bacteria</taxon>
        <taxon>Pseudomonadati</taxon>
        <taxon>Pseudomonadota</taxon>
        <taxon>Betaproteobacteria</taxon>
        <taxon>Burkholderiales</taxon>
        <taxon>Oxalobacteraceae</taxon>
        <taxon>Telluria group</taxon>
        <taxon>Duganella</taxon>
    </lineage>
</organism>
<reference evidence="1" key="1">
    <citation type="submission" date="2019-12" db="EMBL/GenBank/DDBJ databases">
        <title>Novel species isolated from a subtropical stream in China.</title>
        <authorList>
            <person name="Lu H."/>
        </authorList>
    </citation>
    <scope>NUCLEOTIDE SEQUENCE [LARGE SCALE GENOMIC DNA]</scope>
    <source>
        <strain evidence="1">FT93W</strain>
    </source>
</reference>
<gene>
    <name evidence="1" type="ORF">GTP23_13175</name>
</gene>
<sequence>MSTEHPTLGTVTREARHDVPTAELVNQGIAMVESGGKRKAAAFLHKNGVGFPVIVRVLNDRDIGSRRAPSKKA</sequence>
<keyword evidence="2" id="KW-1185">Reference proteome</keyword>
<dbReference type="RefSeq" id="WP_161035531.1">
    <property type="nucleotide sequence ID" value="NZ_WWCL01000002.1"/>
</dbReference>
<comment type="caution">
    <text evidence="1">The sequence shown here is derived from an EMBL/GenBank/DDBJ whole genome shotgun (WGS) entry which is preliminary data.</text>
</comment>
<accession>A0A845I2Q4</accession>
<evidence type="ECO:0000313" key="1">
    <source>
        <dbReference type="EMBL" id="MYN46001.1"/>
    </source>
</evidence>